<feature type="compositionally biased region" description="Low complexity" evidence="1">
    <location>
        <begin position="223"/>
        <end position="234"/>
    </location>
</feature>
<gene>
    <name evidence="3" type="ORF">AVEN_107058_1</name>
</gene>
<feature type="domain" description="Mos1 transposase HTH" evidence="2">
    <location>
        <begin position="13"/>
        <end position="58"/>
    </location>
</feature>
<comment type="caution">
    <text evidence="3">The sequence shown here is derived from an EMBL/GenBank/DDBJ whole genome shotgun (WGS) entry which is preliminary data.</text>
</comment>
<dbReference type="PANTHER" id="PTHR46060">
    <property type="entry name" value="MARINER MOS1 TRANSPOSASE-LIKE PROTEIN"/>
    <property type="match status" value="1"/>
</dbReference>
<dbReference type="InterPro" id="IPR052709">
    <property type="entry name" value="Transposase-MT_Hybrid"/>
</dbReference>
<feature type="region of interest" description="Disordered" evidence="1">
    <location>
        <begin position="223"/>
        <end position="248"/>
    </location>
</feature>
<accession>A0A4Y2JTH1</accession>
<keyword evidence="4" id="KW-1185">Reference proteome</keyword>
<sequence length="303" mass="34762">MFETIAHPSDCKVRSAMRFLNAKNVKPAEIHRQLIEIYGENVMTDGMVRKWVRQFNDGRTNVNDESQSGRPSVVNDGLVAKVNEKISENRRFTIRMLCDEFPQISKTVLHEIVTNRLNYRKLCSRWVPKMFMDVHRTKRFGSALTFRTRYSEEGNGFLNKIVTGGETWVRHVTLESKQQSMEWRHSRSPTKKYPKQRCQHTKSCALCSGTDRAFCFLSSFPEQSQSQPCSSELPIPKPPETSLDHNDSIVPDSRSLVSFKKHSYFVESQFWAIQQSCADPNLPSAISPVPHSSELPIPKPPET</sequence>
<evidence type="ECO:0000313" key="3">
    <source>
        <dbReference type="EMBL" id="GBM92642.1"/>
    </source>
</evidence>
<evidence type="ECO:0000259" key="2">
    <source>
        <dbReference type="Pfam" id="PF17906"/>
    </source>
</evidence>
<dbReference type="Pfam" id="PF17906">
    <property type="entry name" value="HTH_48"/>
    <property type="match status" value="1"/>
</dbReference>
<organism evidence="3 4">
    <name type="scientific">Araneus ventricosus</name>
    <name type="common">Orbweaver spider</name>
    <name type="synonym">Epeira ventricosa</name>
    <dbReference type="NCBI Taxonomy" id="182803"/>
    <lineage>
        <taxon>Eukaryota</taxon>
        <taxon>Metazoa</taxon>
        <taxon>Ecdysozoa</taxon>
        <taxon>Arthropoda</taxon>
        <taxon>Chelicerata</taxon>
        <taxon>Arachnida</taxon>
        <taxon>Araneae</taxon>
        <taxon>Araneomorphae</taxon>
        <taxon>Entelegynae</taxon>
        <taxon>Araneoidea</taxon>
        <taxon>Araneidae</taxon>
        <taxon>Araneus</taxon>
    </lineage>
</organism>
<dbReference type="InterPro" id="IPR041426">
    <property type="entry name" value="Mos1_HTH"/>
</dbReference>
<evidence type="ECO:0000256" key="1">
    <source>
        <dbReference type="SAM" id="MobiDB-lite"/>
    </source>
</evidence>
<proteinExistence type="predicted"/>
<dbReference type="AlphaFoldDB" id="A0A4Y2JTH1"/>
<dbReference type="GO" id="GO:0003676">
    <property type="term" value="F:nucleic acid binding"/>
    <property type="evidence" value="ECO:0007669"/>
    <property type="project" value="InterPro"/>
</dbReference>
<reference evidence="3 4" key="1">
    <citation type="journal article" date="2019" name="Sci. Rep.">
        <title>Orb-weaving spider Araneus ventricosus genome elucidates the spidroin gene catalogue.</title>
        <authorList>
            <person name="Kono N."/>
            <person name="Nakamura H."/>
            <person name="Ohtoshi R."/>
            <person name="Moran D.A.P."/>
            <person name="Shinohara A."/>
            <person name="Yoshida Y."/>
            <person name="Fujiwara M."/>
            <person name="Mori M."/>
            <person name="Tomita M."/>
            <person name="Arakawa K."/>
        </authorList>
    </citation>
    <scope>NUCLEOTIDE SEQUENCE [LARGE SCALE GENOMIC DNA]</scope>
</reference>
<dbReference type="PANTHER" id="PTHR46060:SF1">
    <property type="entry name" value="MARINER MOS1 TRANSPOSASE-LIKE PROTEIN"/>
    <property type="match status" value="1"/>
</dbReference>
<evidence type="ECO:0000313" key="4">
    <source>
        <dbReference type="Proteomes" id="UP000499080"/>
    </source>
</evidence>
<protein>
    <recommendedName>
        <fullName evidence="2">Mos1 transposase HTH domain-containing protein</fullName>
    </recommendedName>
</protein>
<feature type="region of interest" description="Disordered" evidence="1">
    <location>
        <begin position="282"/>
        <end position="303"/>
    </location>
</feature>
<dbReference type="Gene3D" id="3.30.420.10">
    <property type="entry name" value="Ribonuclease H-like superfamily/Ribonuclease H"/>
    <property type="match status" value="1"/>
</dbReference>
<dbReference type="Proteomes" id="UP000499080">
    <property type="component" value="Unassembled WGS sequence"/>
</dbReference>
<dbReference type="EMBL" id="BGPR01003807">
    <property type="protein sequence ID" value="GBM92642.1"/>
    <property type="molecule type" value="Genomic_DNA"/>
</dbReference>
<dbReference type="InterPro" id="IPR036397">
    <property type="entry name" value="RNaseH_sf"/>
</dbReference>
<name>A0A4Y2JTH1_ARAVE</name>